<keyword evidence="4" id="KW-1003">Cell membrane</keyword>
<reference evidence="11 12" key="1">
    <citation type="journal article" date="2019" name="Nat. Plants">
        <title>Genome sequencing of Musa balbisiana reveals subgenome evolution and function divergence in polyploid bananas.</title>
        <authorList>
            <person name="Yao X."/>
        </authorList>
    </citation>
    <scope>NUCLEOTIDE SEQUENCE [LARGE SCALE GENOMIC DNA]</scope>
    <source>
        <strain evidence="12">cv. DH-PKW</strain>
        <tissue evidence="11">Leaves</tissue>
    </source>
</reference>
<dbReference type="CDD" id="cd00275">
    <property type="entry name" value="C2_PLC_like"/>
    <property type="match status" value="1"/>
</dbReference>
<dbReference type="AlphaFoldDB" id="A0A4S8JS54"/>
<dbReference type="InterPro" id="IPR000909">
    <property type="entry name" value="PLipase_C_PInositol-sp_X_dom"/>
</dbReference>
<dbReference type="SUPFAM" id="SSF47473">
    <property type="entry name" value="EF-hand"/>
    <property type="match status" value="1"/>
</dbReference>
<name>A0A4S8JS54_MUSBA</name>
<evidence type="ECO:0000256" key="5">
    <source>
        <dbReference type="ARBA" id="ARBA00022801"/>
    </source>
</evidence>
<dbReference type="SMART" id="SM00148">
    <property type="entry name" value="PLCXc"/>
    <property type="match status" value="1"/>
</dbReference>
<keyword evidence="6" id="KW-0442">Lipid degradation</keyword>
<organism evidence="11 12">
    <name type="scientific">Musa balbisiana</name>
    <name type="common">Banana</name>
    <dbReference type="NCBI Taxonomy" id="52838"/>
    <lineage>
        <taxon>Eukaryota</taxon>
        <taxon>Viridiplantae</taxon>
        <taxon>Streptophyta</taxon>
        <taxon>Embryophyta</taxon>
        <taxon>Tracheophyta</taxon>
        <taxon>Spermatophyta</taxon>
        <taxon>Magnoliopsida</taxon>
        <taxon>Liliopsida</taxon>
        <taxon>Zingiberales</taxon>
        <taxon>Musaceae</taxon>
        <taxon>Musa</taxon>
    </lineage>
</organism>
<dbReference type="PROSITE" id="PS50004">
    <property type="entry name" value="C2"/>
    <property type="match status" value="1"/>
</dbReference>
<dbReference type="Gene3D" id="3.20.20.190">
    <property type="entry name" value="Phosphatidylinositol (PI) phosphodiesterase"/>
    <property type="match status" value="1"/>
</dbReference>
<dbReference type="GO" id="GO:0016042">
    <property type="term" value="P:lipid catabolic process"/>
    <property type="evidence" value="ECO:0007669"/>
    <property type="project" value="UniProtKB-KW"/>
</dbReference>
<dbReference type="EMBL" id="PYDT01000004">
    <property type="protein sequence ID" value="THU64934.1"/>
    <property type="molecule type" value="Genomic_DNA"/>
</dbReference>
<dbReference type="InterPro" id="IPR011992">
    <property type="entry name" value="EF-hand-dom_pair"/>
</dbReference>
<evidence type="ECO:0000256" key="2">
    <source>
        <dbReference type="ARBA" id="ARBA00004202"/>
    </source>
</evidence>
<dbReference type="Gene3D" id="2.60.40.150">
    <property type="entry name" value="C2 domain"/>
    <property type="match status" value="1"/>
</dbReference>
<dbReference type="InterPro" id="IPR001192">
    <property type="entry name" value="PI-PLC_fam"/>
</dbReference>
<dbReference type="EC" id="3.1.4.11" evidence="3"/>
<evidence type="ECO:0000256" key="4">
    <source>
        <dbReference type="ARBA" id="ARBA00022475"/>
    </source>
</evidence>
<proteinExistence type="predicted"/>
<dbReference type="SMART" id="SM00239">
    <property type="entry name" value="C2"/>
    <property type="match status" value="1"/>
</dbReference>
<feature type="domain" description="C2" evidence="9">
    <location>
        <begin position="283"/>
        <end position="411"/>
    </location>
</feature>
<evidence type="ECO:0000256" key="6">
    <source>
        <dbReference type="ARBA" id="ARBA00022963"/>
    </source>
</evidence>
<dbReference type="InterPro" id="IPR035892">
    <property type="entry name" value="C2_domain_sf"/>
</dbReference>
<keyword evidence="8" id="KW-0807">Transducer</keyword>
<evidence type="ECO:0000259" key="10">
    <source>
        <dbReference type="PROSITE" id="PS50008"/>
    </source>
</evidence>
<dbReference type="Pfam" id="PF00388">
    <property type="entry name" value="PI-PLC-X"/>
    <property type="match status" value="1"/>
</dbReference>
<dbReference type="GO" id="GO:0005886">
    <property type="term" value="C:plasma membrane"/>
    <property type="evidence" value="ECO:0007669"/>
    <property type="project" value="UniProtKB-SubCell"/>
</dbReference>
<dbReference type="SUPFAM" id="SSF51695">
    <property type="entry name" value="PLC-like phosphodiesterases"/>
    <property type="match status" value="1"/>
</dbReference>
<keyword evidence="7" id="KW-0472">Membrane</keyword>
<dbReference type="PROSITE" id="PS50008">
    <property type="entry name" value="PIPLC_Y_DOMAIN"/>
    <property type="match status" value="1"/>
</dbReference>
<dbReference type="PANTHER" id="PTHR10336:SF204">
    <property type="entry name" value="PHOSPHOINOSITIDE PHOSPHOLIPASE C 4-RELATED"/>
    <property type="match status" value="1"/>
</dbReference>
<feature type="domain" description="PI-PLC Y-box" evidence="10">
    <location>
        <begin position="251"/>
        <end position="280"/>
    </location>
</feature>
<dbReference type="SMART" id="SM00149">
    <property type="entry name" value="PLCYc"/>
    <property type="match status" value="1"/>
</dbReference>
<gene>
    <name evidence="11" type="ORF">C4D60_Mb01t31720</name>
</gene>
<evidence type="ECO:0000256" key="1">
    <source>
        <dbReference type="ARBA" id="ARBA00001195"/>
    </source>
</evidence>
<evidence type="ECO:0000256" key="3">
    <source>
        <dbReference type="ARBA" id="ARBA00012368"/>
    </source>
</evidence>
<evidence type="ECO:0000259" key="9">
    <source>
        <dbReference type="PROSITE" id="PS50004"/>
    </source>
</evidence>
<dbReference type="Pfam" id="PF09279">
    <property type="entry name" value="EF-hand_like"/>
    <property type="match status" value="1"/>
</dbReference>
<dbReference type="GO" id="GO:0051209">
    <property type="term" value="P:release of sequestered calcium ion into cytosol"/>
    <property type="evidence" value="ECO:0007669"/>
    <property type="project" value="TreeGrafter"/>
</dbReference>
<dbReference type="FunFam" id="2.60.40.150:FF:000060">
    <property type="entry name" value="Phosphoinositide phospholipase C"/>
    <property type="match status" value="1"/>
</dbReference>
<comment type="catalytic activity">
    <reaction evidence="1">
        <text>a 1,2-diacyl-sn-glycero-3-phospho-(1D-myo-inositol-4,5-bisphosphate) + H2O = 1D-myo-inositol 1,4,5-trisphosphate + a 1,2-diacyl-sn-glycerol + H(+)</text>
        <dbReference type="Rhea" id="RHEA:33179"/>
        <dbReference type="ChEBI" id="CHEBI:15377"/>
        <dbReference type="ChEBI" id="CHEBI:15378"/>
        <dbReference type="ChEBI" id="CHEBI:17815"/>
        <dbReference type="ChEBI" id="CHEBI:58456"/>
        <dbReference type="ChEBI" id="CHEBI:203600"/>
        <dbReference type="EC" id="3.1.4.11"/>
    </reaction>
</comment>
<dbReference type="PANTHER" id="PTHR10336">
    <property type="entry name" value="PHOSPHOINOSITIDE-SPECIFIC PHOSPHOLIPASE C FAMILY PROTEIN"/>
    <property type="match status" value="1"/>
</dbReference>
<dbReference type="PROSITE" id="PS50007">
    <property type="entry name" value="PIPLC_X_DOMAIN"/>
    <property type="match status" value="1"/>
</dbReference>
<keyword evidence="6" id="KW-0443">Lipid metabolism</keyword>
<evidence type="ECO:0000256" key="8">
    <source>
        <dbReference type="ARBA" id="ARBA00023224"/>
    </source>
</evidence>
<dbReference type="Pfam" id="PF00168">
    <property type="entry name" value="C2"/>
    <property type="match status" value="1"/>
</dbReference>
<accession>A0A4S8JS54</accession>
<evidence type="ECO:0000313" key="11">
    <source>
        <dbReference type="EMBL" id="THU64934.1"/>
    </source>
</evidence>
<dbReference type="GO" id="GO:0006950">
    <property type="term" value="P:response to stress"/>
    <property type="evidence" value="ECO:0007669"/>
    <property type="project" value="UniProtKB-ARBA"/>
</dbReference>
<comment type="subcellular location">
    <subcellularLocation>
        <location evidence="2">Cell membrane</location>
        <topology evidence="2">Peripheral membrane protein</topology>
    </subcellularLocation>
</comment>
<dbReference type="Proteomes" id="UP000317650">
    <property type="component" value="Chromosome 1"/>
</dbReference>
<dbReference type="Gene3D" id="1.10.238.10">
    <property type="entry name" value="EF-hand"/>
    <property type="match status" value="1"/>
</dbReference>
<dbReference type="InterPro" id="IPR001711">
    <property type="entry name" value="PLipase_C_Pinositol-sp_Y"/>
</dbReference>
<comment type="caution">
    <text evidence="11">The sequence shown here is derived from an EMBL/GenBank/DDBJ whole genome shotgun (WGS) entry which is preliminary data.</text>
</comment>
<sequence length="429" mass="48892">MGSYKYCICFTRKFVWKAAAPPPDVRQTFVEYSEGAAQMLPDQLRRFLAEAQGQADATLADAERIIEVLLLRRRCHHLPAMLSRPGISLDDFFHFLFSDDLNPPIRSQVGAALPQHPKRTLWSMTLTSPVEMIKCLRSIKEFAFCASPYPVVITLEDHLTTDLQAKVAEMVTQTFGDMLYYPKSDSLEEFPSPESLKNRIIISTKPPEKYFESRTVEDKQDDLQKGSNDEAWETNTADLQALHVSHDKSLWQGYGRSLWLMQGLFRANGGCGYVRKPDFLMNIGPQAAVSNPEASLPVKITLKVKIYMGDGWHKDFSRTHFDVFSPPDFYAKIGIAGVPADIITKRTRIKQDDWTPVWGEEFSFPLTVPELALLRIEACEYNMSDMDDFGGQTCLPVWELKPGIRAVPLHDRKGNKYNSVRLLMRFQFH</sequence>
<dbReference type="InterPro" id="IPR015359">
    <property type="entry name" value="PLC_EF-hand-like"/>
</dbReference>
<dbReference type="InterPro" id="IPR000008">
    <property type="entry name" value="C2_dom"/>
</dbReference>
<dbReference type="GO" id="GO:0048015">
    <property type="term" value="P:phosphatidylinositol-mediated signaling"/>
    <property type="evidence" value="ECO:0007669"/>
    <property type="project" value="TreeGrafter"/>
</dbReference>
<keyword evidence="12" id="KW-1185">Reference proteome</keyword>
<dbReference type="STRING" id="52838.A0A4S8JS54"/>
<dbReference type="SUPFAM" id="SSF49562">
    <property type="entry name" value="C2 domain (Calcium/lipid-binding domain, CaLB)"/>
    <property type="match status" value="1"/>
</dbReference>
<evidence type="ECO:0000256" key="7">
    <source>
        <dbReference type="ARBA" id="ARBA00023136"/>
    </source>
</evidence>
<dbReference type="GO" id="GO:0004435">
    <property type="term" value="F:phosphatidylinositol-4,5-bisphosphate phospholipase C activity"/>
    <property type="evidence" value="ECO:0007669"/>
    <property type="project" value="UniProtKB-EC"/>
</dbReference>
<evidence type="ECO:0000313" key="12">
    <source>
        <dbReference type="Proteomes" id="UP000317650"/>
    </source>
</evidence>
<protein>
    <recommendedName>
        <fullName evidence="3">phosphoinositide phospholipase C</fullName>
        <ecNumber evidence="3">3.1.4.11</ecNumber>
    </recommendedName>
</protein>
<dbReference type="InterPro" id="IPR017946">
    <property type="entry name" value="PLC-like_Pdiesterase_TIM-brl"/>
</dbReference>
<keyword evidence="5" id="KW-0378">Hydrolase</keyword>